<proteinExistence type="predicted"/>
<evidence type="ECO:0000313" key="1">
    <source>
        <dbReference type="EMBL" id="KAF5953655.1"/>
    </source>
</evidence>
<sequence>MASAAYDLDLVKLDDDETLREDLFVIDTKRNALTNLALIRLRNPIGETPERSHFEV</sequence>
<organism evidence="1 2">
    <name type="scientific">Camellia sinensis</name>
    <name type="common">Tea plant</name>
    <name type="synonym">Thea sinensis</name>
    <dbReference type="NCBI Taxonomy" id="4442"/>
    <lineage>
        <taxon>Eukaryota</taxon>
        <taxon>Viridiplantae</taxon>
        <taxon>Streptophyta</taxon>
        <taxon>Embryophyta</taxon>
        <taxon>Tracheophyta</taxon>
        <taxon>Spermatophyta</taxon>
        <taxon>Magnoliopsida</taxon>
        <taxon>eudicotyledons</taxon>
        <taxon>Gunneridae</taxon>
        <taxon>Pentapetalae</taxon>
        <taxon>asterids</taxon>
        <taxon>Ericales</taxon>
        <taxon>Theaceae</taxon>
        <taxon>Camellia</taxon>
    </lineage>
</organism>
<reference evidence="1 2" key="2">
    <citation type="submission" date="2020-07" db="EMBL/GenBank/DDBJ databases">
        <title>Genome assembly of wild tea tree DASZ reveals pedigree and selection history of tea varieties.</title>
        <authorList>
            <person name="Zhang W."/>
        </authorList>
    </citation>
    <scope>NUCLEOTIDE SEQUENCE [LARGE SCALE GENOMIC DNA]</scope>
    <source>
        <strain evidence="2">cv. G240</strain>
        <tissue evidence="1">Leaf</tissue>
    </source>
</reference>
<dbReference type="EMBL" id="JACBKZ010000003">
    <property type="protein sequence ID" value="KAF5953655.1"/>
    <property type="molecule type" value="Genomic_DNA"/>
</dbReference>
<dbReference type="Proteomes" id="UP000593564">
    <property type="component" value="Unassembled WGS sequence"/>
</dbReference>
<dbReference type="AlphaFoldDB" id="A0A7J7HM60"/>
<evidence type="ECO:0000313" key="2">
    <source>
        <dbReference type="Proteomes" id="UP000593564"/>
    </source>
</evidence>
<keyword evidence="2" id="KW-1185">Reference proteome</keyword>
<protein>
    <submittedName>
        <fullName evidence="1">Uncharacterized protein</fullName>
    </submittedName>
</protein>
<gene>
    <name evidence="1" type="ORF">HYC85_006511</name>
</gene>
<reference evidence="2" key="1">
    <citation type="journal article" date="2020" name="Nat. Commun.">
        <title>Genome assembly of wild tea tree DASZ reveals pedigree and selection history of tea varieties.</title>
        <authorList>
            <person name="Zhang W."/>
            <person name="Zhang Y."/>
            <person name="Qiu H."/>
            <person name="Guo Y."/>
            <person name="Wan H."/>
            <person name="Zhang X."/>
            <person name="Scossa F."/>
            <person name="Alseekh S."/>
            <person name="Zhang Q."/>
            <person name="Wang P."/>
            <person name="Xu L."/>
            <person name="Schmidt M.H."/>
            <person name="Jia X."/>
            <person name="Li D."/>
            <person name="Zhu A."/>
            <person name="Guo F."/>
            <person name="Chen W."/>
            <person name="Ni D."/>
            <person name="Usadel B."/>
            <person name="Fernie A.R."/>
            <person name="Wen W."/>
        </authorList>
    </citation>
    <scope>NUCLEOTIDE SEQUENCE [LARGE SCALE GENOMIC DNA]</scope>
    <source>
        <strain evidence="2">cv. G240</strain>
    </source>
</reference>
<comment type="caution">
    <text evidence="1">The sequence shown here is derived from an EMBL/GenBank/DDBJ whole genome shotgun (WGS) entry which is preliminary data.</text>
</comment>
<accession>A0A7J7HM60</accession>
<name>A0A7J7HM60_CAMSI</name>